<accession>L0JS61</accession>
<dbReference type="EMBL" id="CP003374">
    <property type="protein sequence ID" value="AGB34089.1"/>
    <property type="molecule type" value="Genomic_DNA"/>
</dbReference>
<protein>
    <submittedName>
        <fullName evidence="1">Uncharacterized protein</fullName>
    </submittedName>
</protein>
<evidence type="ECO:0000313" key="2">
    <source>
        <dbReference type="Proteomes" id="UP000010843"/>
    </source>
</evidence>
<organism evidence="1 2">
    <name type="scientific">Natrinema pellirubrum (strain DSM 15624 / CIP 106293 / JCM 10476 / NCIMB 786 / 157)</name>
    <dbReference type="NCBI Taxonomy" id="797303"/>
    <lineage>
        <taxon>Archaea</taxon>
        <taxon>Methanobacteriati</taxon>
        <taxon>Methanobacteriota</taxon>
        <taxon>Stenosarchaea group</taxon>
        <taxon>Halobacteria</taxon>
        <taxon>Halobacteriales</taxon>
        <taxon>Natrialbaceae</taxon>
        <taxon>Natrinema</taxon>
    </lineage>
</organism>
<dbReference type="KEGG" id="npe:Natpe_4396"/>
<reference evidence="2" key="1">
    <citation type="submission" date="2012-02" db="EMBL/GenBank/DDBJ databases">
        <title>Complete sequence of plasmid 2 of Natrinema pellirubrum DSM 15624.</title>
        <authorList>
            <person name="Lucas S."/>
            <person name="Han J."/>
            <person name="Lapidus A."/>
            <person name="Cheng J.-F."/>
            <person name="Goodwin L."/>
            <person name="Pitluck S."/>
            <person name="Peters L."/>
            <person name="Teshima H."/>
            <person name="Detter J.C."/>
            <person name="Han C."/>
            <person name="Tapia R."/>
            <person name="Land M."/>
            <person name="Hauser L."/>
            <person name="Kyrpides N."/>
            <person name="Ivanova N."/>
            <person name="Pagani I."/>
            <person name="Sproer C."/>
            <person name="Anderson I."/>
            <person name="Woyke T."/>
        </authorList>
    </citation>
    <scope>NUCLEOTIDE SEQUENCE [LARGE SCALE GENOMIC DNA]</scope>
    <source>
        <strain evidence="2">DSM 15624 / JCM 10476 / NCIMB 786</strain>
        <plasmid evidence="2">pNATPE02</plasmid>
    </source>
</reference>
<proteinExistence type="predicted"/>
<dbReference type="AlphaFoldDB" id="L0JS61"/>
<dbReference type="HOGENOM" id="CLU_2103575_0_0_2"/>
<sequence length="115" mass="12878">MNIIQALGLLKISPPQPKFQNPISIWYICQDPPYSWICSGQISRSGHGIGTCSGQNRSTVAVFRANRRSKPTSIQRVAPVGQGHGQSTSLRHVYQHTDGWYATRWTRSTRRIGDV</sequence>
<name>L0JS61_NATP1</name>
<keyword evidence="1" id="KW-0614">Plasmid</keyword>
<geneLocation type="plasmid" evidence="1 2">
    <name>pNATPE02</name>
</geneLocation>
<dbReference type="Proteomes" id="UP000010843">
    <property type="component" value="Plasmid pNATPE02"/>
</dbReference>
<evidence type="ECO:0000313" key="1">
    <source>
        <dbReference type="EMBL" id="AGB34089.1"/>
    </source>
</evidence>
<gene>
    <name evidence="1" type="ordered locus">Natpe_4396</name>
</gene>